<evidence type="ECO:0000313" key="7">
    <source>
        <dbReference type="EMBL" id="KAI6652804.1"/>
    </source>
</evidence>
<accession>A0AAV7JW36</accession>
<keyword evidence="2" id="KW-0677">Repeat</keyword>
<dbReference type="EMBL" id="JAKMXF010000297">
    <property type="protein sequence ID" value="KAI6652804.1"/>
    <property type="molecule type" value="Genomic_DNA"/>
</dbReference>
<dbReference type="GO" id="GO:0031380">
    <property type="term" value="C:nuclear RNA-directed RNA polymerase complex"/>
    <property type="evidence" value="ECO:0007669"/>
    <property type="project" value="TreeGrafter"/>
</dbReference>
<evidence type="ECO:0000259" key="6">
    <source>
        <dbReference type="SMART" id="SM00438"/>
    </source>
</evidence>
<dbReference type="CDD" id="cd18808">
    <property type="entry name" value="SF1_C_Upf1"/>
    <property type="match status" value="1"/>
</dbReference>
<dbReference type="InterPro" id="IPR047187">
    <property type="entry name" value="SF1_C_Upf1"/>
</dbReference>
<keyword evidence="1" id="KW-0479">Metal-binding</keyword>
<evidence type="ECO:0000313" key="8">
    <source>
        <dbReference type="Proteomes" id="UP001165289"/>
    </source>
</evidence>
<dbReference type="SUPFAM" id="SSF52540">
    <property type="entry name" value="P-loop containing nucleoside triphosphate hydrolases"/>
    <property type="match status" value="1"/>
</dbReference>
<protein>
    <submittedName>
        <fullName evidence="7">NFX1-type zinc finger-containing protein 1</fullName>
    </submittedName>
</protein>
<dbReference type="InterPro" id="IPR045055">
    <property type="entry name" value="DNA2/NAM7-like"/>
</dbReference>
<name>A0AAV7JW36_9METZ</name>
<sequence>MADWDIDSTLHQHSTPRLCYSFIDTITMLINSGVSNELLLRYISQNTTALDSLLGCHELEYKHITPLLSILTHACLRYDQHFHDQIYSNLLTSNFISPNGPLLDHTFDVIHDNEHMVVVEPSYLQYITNMISLFSSLHNIDSDNRRAKSNLDNSIQLFCNAVKESSSFYSIMESIEERIDKLLALCNDIKYEDLHYQFTDDRFYGYSHRHMSILPLPGEVQYRPRRSLRSLVKKGAYPDAETFLDVHFKLLREDMIRPIRQGVNNFFNNDKEFKKDLFVYSIDISRIRWDRSKRLMFGTLLLLFPMDSIPGEEVTLCDPLWAIVVNKDDKKITNVCARGNRNPNITIQFDSGFESRFSYDRRYYMLESRKVYYEAYKHTLSVLQFMDSGSLPFQKILLGQSSTNLPPRYVSKQTAYPMTNLFPSFRAHQLRVLGIWPDHSPIMDQSQYRAVKLALTSQLAVIQGPPGTGKTYVGTHVIKVLLEARRNLQDSITNRRNHYWRRYRHFRDNDEEDDPVYDNLVSTLCDKPIVVITYTNHALDQFLGLILEFENNIIRIGNRSEDEKIKKLSLRNKRDMRAGSLRYDQRKDINYELTIVSKRLQTISRRLASVQMTEYDIEYYTTPKQYKKLINHPKYSISDWYNCRDCNSKQTSVIITAAPIIPVVNNSETENFEVFSDSENEDAVDFNDDLIGYVSDDEFISSHDALYEGEFKPAIPIRDNICKFEAFADPWTLDPRTRTGLIDYWLSLKRECLSDQLERAKSDYEQLNSELKHHYLTIDYSALKQAAVVGMTTTGAAKNSELIQELKPHIIFIEESAEVLEAHVIGCLSESVQHLISIGDHKQLRPSFAEFSLLRHNLDISLFERLINNNFEHVTLQCQHRMRPEISQLVRHIYPHLIDDDTVFEYPSIKGARFNMFFIDHKIIEDRIDTEGLSKLNSHEAKFLAKLSEYLLNQGYKDTEITILTFYEAQKFSIKDELYKISKTIRIRVSTVDKYQGEENRIILFSAVRSNNENNIGHCRTDNRVCVALSRAREGLYLIGNSHCLREGGKRTGLWDKILDTFSNKLGPSLPLSCQNHPYKITNVSCSGDFNKVPLGGCDLPCDQIKPCGHKCTLKCHPYSHDQIKCLEFCDRIRQCGHMCFRANGSRKKCFEDCDVCLLMLVKVLQQCGHEMLLPCCQTPLHSLCKEKCRNKLSCGHYCSENCGTDCSEVLCMKSCERLHACGHPCVREDGKALRKCYSPCDQCHFKVDKSLKQCGHILSLPCYITPSHDLCKLPCKKVLRCGHVCQRYCGVNCDLFGCAQPCNKLLLCGHNCTEYCNTPCTQKCIAPCKVVKPCNHPCVEQDGITPKVCSDTCGECNYLVDKEVPGCKHKMRVSCSLTLTSNMCNHPCVKLLNCGHKCPGLCSQDCSSLTCKEIILKILPCGHELNLPCSEDPVVNCTVLIDIPLICGHVLTMTCFNKSKTVVEDLECSKFCLFHLPCGHPCSGACRDCINGSEHVLCKQICGRKLVCGHICEQLCHGLFMCTPCGKQCLNWCPHKKCDHLCGVPCSPCKKQCAWRCSHLKCDLDCNEPCTRPPCKLRCSRTLKCKHQCIGACGEACPKVCRLCSPNDLTFGNRYGAEADPNSLFILLEDCGHIFEATGFESEWMINKSGGRNCESSVSLPICPYCSTPIRYNRRISKEIKSVIRGINEIKNEIIEEFRTACNRNCITLREGIETLPHSEFHYSMNLCLFDIEAIVKESEALKLPYIHKLILLMSELCTHPSLLSNHTKIHIHFLECKAIYRLLESPHFTKLDPISLSELSVYADKCHMLASFYSLQNTEEIHLSEDDSKKLKSLFKLFSFQLKENPSDIRKPVTEHITVSKCFIYKLGLKYTSIDSDTENSIVMCNPVHCYISGWYFCERDHPFATKDLNVATIQCSKCNRLYL</sequence>
<evidence type="ECO:0000256" key="5">
    <source>
        <dbReference type="SAM" id="Coils"/>
    </source>
</evidence>
<dbReference type="InterPro" id="IPR057373">
    <property type="entry name" value="ZNFX1"/>
</dbReference>
<feature type="coiled-coil region" evidence="5">
    <location>
        <begin position="750"/>
        <end position="777"/>
    </location>
</feature>
<evidence type="ECO:0000256" key="2">
    <source>
        <dbReference type="ARBA" id="ARBA00022737"/>
    </source>
</evidence>
<dbReference type="Pfam" id="PF13086">
    <property type="entry name" value="AAA_11"/>
    <property type="match status" value="1"/>
</dbReference>
<organism evidence="7 8">
    <name type="scientific">Oopsacas minuta</name>
    <dbReference type="NCBI Taxonomy" id="111878"/>
    <lineage>
        <taxon>Eukaryota</taxon>
        <taxon>Metazoa</taxon>
        <taxon>Porifera</taxon>
        <taxon>Hexactinellida</taxon>
        <taxon>Hexasterophora</taxon>
        <taxon>Lyssacinosida</taxon>
        <taxon>Leucopsacidae</taxon>
        <taxon>Oopsacas</taxon>
    </lineage>
</organism>
<dbReference type="GO" id="GO:0004386">
    <property type="term" value="F:helicase activity"/>
    <property type="evidence" value="ECO:0007669"/>
    <property type="project" value="InterPro"/>
</dbReference>
<dbReference type="InterPro" id="IPR041677">
    <property type="entry name" value="DNA2/NAM7_AAA_11"/>
</dbReference>
<comment type="caution">
    <text evidence="7">The sequence shown here is derived from an EMBL/GenBank/DDBJ whole genome shotgun (WGS) entry which is preliminary data.</text>
</comment>
<keyword evidence="4" id="KW-0862">Zinc</keyword>
<dbReference type="InterPro" id="IPR027417">
    <property type="entry name" value="P-loop_NTPase"/>
</dbReference>
<gene>
    <name evidence="7" type="ORF">LOD99_4190</name>
</gene>
<dbReference type="GO" id="GO:0008270">
    <property type="term" value="F:zinc ion binding"/>
    <property type="evidence" value="ECO:0007669"/>
    <property type="project" value="UniProtKB-KW"/>
</dbReference>
<dbReference type="PANTHER" id="PTHR10887">
    <property type="entry name" value="DNA2/NAM7 HELICASE FAMILY"/>
    <property type="match status" value="1"/>
</dbReference>
<dbReference type="Pfam" id="PF13087">
    <property type="entry name" value="AAA_12"/>
    <property type="match status" value="1"/>
</dbReference>
<feature type="domain" description="NF-X1-type" evidence="6">
    <location>
        <begin position="1309"/>
        <end position="1331"/>
    </location>
</feature>
<dbReference type="Proteomes" id="UP001165289">
    <property type="component" value="Unassembled WGS sequence"/>
</dbReference>
<evidence type="ECO:0000256" key="4">
    <source>
        <dbReference type="ARBA" id="ARBA00022833"/>
    </source>
</evidence>
<evidence type="ECO:0000256" key="1">
    <source>
        <dbReference type="ARBA" id="ARBA00022723"/>
    </source>
</evidence>
<keyword evidence="8" id="KW-1185">Reference proteome</keyword>
<dbReference type="SMART" id="SM00438">
    <property type="entry name" value="ZnF_NFX"/>
    <property type="match status" value="5"/>
</dbReference>
<dbReference type="GO" id="GO:0031048">
    <property type="term" value="P:regulatory ncRNA-mediated heterochromatin formation"/>
    <property type="evidence" value="ECO:0007669"/>
    <property type="project" value="TreeGrafter"/>
</dbReference>
<evidence type="ECO:0000256" key="3">
    <source>
        <dbReference type="ARBA" id="ARBA00022771"/>
    </source>
</evidence>
<reference evidence="7 8" key="1">
    <citation type="journal article" date="2023" name="BMC Biol.">
        <title>The compact genome of the sponge Oopsacas minuta (Hexactinellida) is lacking key metazoan core genes.</title>
        <authorList>
            <person name="Santini S."/>
            <person name="Schenkelaars Q."/>
            <person name="Jourda C."/>
            <person name="Duchesne M."/>
            <person name="Belahbib H."/>
            <person name="Rocher C."/>
            <person name="Selva M."/>
            <person name="Riesgo A."/>
            <person name="Vervoort M."/>
            <person name="Leys S.P."/>
            <person name="Kodjabachian L."/>
            <person name="Le Bivic A."/>
            <person name="Borchiellini C."/>
            <person name="Claverie J.M."/>
            <person name="Renard E."/>
        </authorList>
    </citation>
    <scope>NUCLEOTIDE SEQUENCE [LARGE SCALE GENOMIC DNA]</scope>
    <source>
        <strain evidence="7">SPO-2</strain>
    </source>
</reference>
<feature type="domain" description="NF-X1-type" evidence="6">
    <location>
        <begin position="1395"/>
        <end position="1414"/>
    </location>
</feature>
<feature type="domain" description="NF-X1-type" evidence="6">
    <location>
        <begin position="1509"/>
        <end position="1528"/>
    </location>
</feature>
<dbReference type="Gene3D" id="3.40.50.300">
    <property type="entry name" value="P-loop containing nucleotide triphosphate hydrolases"/>
    <property type="match status" value="3"/>
</dbReference>
<dbReference type="CDD" id="cd06008">
    <property type="entry name" value="NF-X1-zinc-finger"/>
    <property type="match status" value="1"/>
</dbReference>
<dbReference type="Pfam" id="PF25396">
    <property type="entry name" value="ZNFX1"/>
    <property type="match status" value="1"/>
</dbReference>
<feature type="domain" description="NF-X1-type" evidence="6">
    <location>
        <begin position="1195"/>
        <end position="1214"/>
    </location>
</feature>
<feature type="domain" description="NF-X1-type" evidence="6">
    <location>
        <begin position="1108"/>
        <end position="1128"/>
    </location>
</feature>
<dbReference type="InterPro" id="IPR041679">
    <property type="entry name" value="DNA2/NAM7-like_C"/>
</dbReference>
<dbReference type="PANTHER" id="PTHR10887:SF341">
    <property type="entry name" value="NFX1-TYPE ZINC FINGER-CONTAINING PROTEIN 1"/>
    <property type="match status" value="1"/>
</dbReference>
<keyword evidence="3" id="KW-0863">Zinc-finger</keyword>
<dbReference type="InterPro" id="IPR000967">
    <property type="entry name" value="Znf_NFX1"/>
</dbReference>
<keyword evidence="5" id="KW-0175">Coiled coil</keyword>
<proteinExistence type="predicted"/>